<evidence type="ECO:0000256" key="4">
    <source>
        <dbReference type="ARBA" id="ARBA00022679"/>
    </source>
</evidence>
<dbReference type="InterPro" id="IPR004960">
    <property type="entry name" value="LipA_acyltrans"/>
</dbReference>
<keyword evidence="2" id="KW-1003">Cell membrane</keyword>
<gene>
    <name evidence="7" type="ORF">HRQ87_11670</name>
</gene>
<evidence type="ECO:0000256" key="6">
    <source>
        <dbReference type="ARBA" id="ARBA00023315"/>
    </source>
</evidence>
<dbReference type="Proteomes" id="UP000777935">
    <property type="component" value="Unassembled WGS sequence"/>
</dbReference>
<dbReference type="PANTHER" id="PTHR30606:SF10">
    <property type="entry name" value="PHOSPHATIDYLINOSITOL MANNOSIDE ACYLTRANSFERASE"/>
    <property type="match status" value="1"/>
</dbReference>
<proteinExistence type="predicted"/>
<evidence type="ECO:0000313" key="7">
    <source>
        <dbReference type="EMBL" id="NSX55463.1"/>
    </source>
</evidence>
<name>A0ABX2IYV6_9RHOB</name>
<keyword evidence="3" id="KW-0997">Cell inner membrane</keyword>
<comment type="caution">
    <text evidence="7">The sequence shown here is derived from an EMBL/GenBank/DDBJ whole genome shotgun (WGS) entry which is preliminary data.</text>
</comment>
<comment type="subcellular location">
    <subcellularLocation>
        <location evidence="1">Cell inner membrane</location>
    </subcellularLocation>
</comment>
<organism evidence="7 8">
    <name type="scientific">Parasulfitobacter algicola</name>
    <dbReference type="NCBI Taxonomy" id="2614809"/>
    <lineage>
        <taxon>Bacteria</taxon>
        <taxon>Pseudomonadati</taxon>
        <taxon>Pseudomonadota</taxon>
        <taxon>Alphaproteobacteria</taxon>
        <taxon>Rhodobacterales</taxon>
        <taxon>Roseobacteraceae</taxon>
        <taxon>Parasulfitobacter</taxon>
    </lineage>
</organism>
<keyword evidence="6 7" id="KW-0012">Acyltransferase</keyword>
<evidence type="ECO:0000256" key="3">
    <source>
        <dbReference type="ARBA" id="ARBA00022519"/>
    </source>
</evidence>
<accession>A0ABX2IYV6</accession>
<dbReference type="EMBL" id="JABUFE010000006">
    <property type="protein sequence ID" value="NSX55463.1"/>
    <property type="molecule type" value="Genomic_DNA"/>
</dbReference>
<evidence type="ECO:0000256" key="2">
    <source>
        <dbReference type="ARBA" id="ARBA00022475"/>
    </source>
</evidence>
<dbReference type="RefSeq" id="WP_174138492.1">
    <property type="nucleotide sequence ID" value="NZ_JABUFE010000006.1"/>
</dbReference>
<evidence type="ECO:0000313" key="8">
    <source>
        <dbReference type="Proteomes" id="UP000777935"/>
    </source>
</evidence>
<sequence length="295" mass="33294">MTKPKNKGRTWSDWLTDKVLRAVIIGTKILPYDQRVPIMGTLTSRLIAPMAGYIKRADKNLAYIYPDMTLQDRQRIARAVANNAGRTIIETYSPKGLMQKAKTSTVSGLGLEALQNAKLQGKPVLLVTGHYGNHEAPRYALTAMGYEIGGLYRPMANQFFNEHYANTMADISGPVFAQGRRGTAGFVKYLKQGGIAVLLFDIYTRKGVTLPFLGKPAPTALSAADLALKYNAILIPFFGKRREDGLTFDIQLDAPIDHTSPEQMLTEMNTRLEKRIHENPEQWFWIHRRWRKKVR</sequence>
<evidence type="ECO:0000256" key="5">
    <source>
        <dbReference type="ARBA" id="ARBA00023136"/>
    </source>
</evidence>
<keyword evidence="5" id="KW-0472">Membrane</keyword>
<dbReference type="PANTHER" id="PTHR30606">
    <property type="entry name" value="LIPID A BIOSYNTHESIS LAUROYL ACYLTRANSFERASE"/>
    <property type="match status" value="1"/>
</dbReference>
<reference evidence="7 8" key="1">
    <citation type="submission" date="2020-06" db="EMBL/GenBank/DDBJ databases">
        <title>Sulfitobacter algicola sp. nov., isolated from green algae.</title>
        <authorList>
            <person name="Wang C."/>
        </authorList>
    </citation>
    <scope>NUCLEOTIDE SEQUENCE [LARGE SCALE GENOMIC DNA]</scope>
    <source>
        <strain evidence="7 8">1151</strain>
    </source>
</reference>
<evidence type="ECO:0000256" key="1">
    <source>
        <dbReference type="ARBA" id="ARBA00004533"/>
    </source>
</evidence>
<dbReference type="CDD" id="cd07984">
    <property type="entry name" value="LPLAT_LABLAT-like"/>
    <property type="match status" value="1"/>
</dbReference>
<keyword evidence="4" id="KW-0808">Transferase</keyword>
<keyword evidence="8" id="KW-1185">Reference proteome</keyword>
<protein>
    <submittedName>
        <fullName evidence="7">Lysophospholipid acyltransferase family protein</fullName>
    </submittedName>
</protein>
<dbReference type="GO" id="GO:0016746">
    <property type="term" value="F:acyltransferase activity"/>
    <property type="evidence" value="ECO:0007669"/>
    <property type="project" value="UniProtKB-KW"/>
</dbReference>
<dbReference type="Pfam" id="PF03279">
    <property type="entry name" value="Lip_A_acyltrans"/>
    <property type="match status" value="1"/>
</dbReference>